<reference evidence="7" key="3">
    <citation type="submission" date="2025-09" db="UniProtKB">
        <authorList>
            <consortium name="Ensembl"/>
        </authorList>
    </citation>
    <scope>IDENTIFICATION</scope>
</reference>
<dbReference type="CDD" id="cd00184">
    <property type="entry name" value="TNF"/>
    <property type="match status" value="1"/>
</dbReference>
<organism evidence="7 8">
    <name type="scientific">Latimeria chalumnae</name>
    <name type="common">Coelacanth</name>
    <dbReference type="NCBI Taxonomy" id="7897"/>
    <lineage>
        <taxon>Eukaryota</taxon>
        <taxon>Metazoa</taxon>
        <taxon>Chordata</taxon>
        <taxon>Craniata</taxon>
        <taxon>Vertebrata</taxon>
        <taxon>Euteleostomi</taxon>
        <taxon>Coelacanthiformes</taxon>
        <taxon>Coelacanthidae</taxon>
        <taxon>Latimeria</taxon>
    </lineage>
</organism>
<keyword evidence="4 5" id="KW-0472">Membrane</keyword>
<gene>
    <name evidence="7" type="primary">CD40LG</name>
</gene>
<dbReference type="InterPro" id="IPR006052">
    <property type="entry name" value="TNF_dom"/>
</dbReference>
<dbReference type="Ensembl" id="ENSLACT00000017961.1">
    <property type="protein sequence ID" value="ENSLACP00000017831.1"/>
    <property type="gene ID" value="ENSLACG00000015706.1"/>
</dbReference>
<dbReference type="SUPFAM" id="SSF49842">
    <property type="entry name" value="TNF-like"/>
    <property type="match status" value="1"/>
</dbReference>
<evidence type="ECO:0000313" key="7">
    <source>
        <dbReference type="Ensembl" id="ENSLACP00000017831.1"/>
    </source>
</evidence>
<keyword evidence="5" id="KW-0812">Transmembrane</keyword>
<dbReference type="InParanoid" id="H3B7G0"/>
<keyword evidence="5" id="KW-1133">Transmembrane helix</keyword>
<dbReference type="STRING" id="7897.ENSLACP00000017831"/>
<dbReference type="InterPro" id="IPR021184">
    <property type="entry name" value="TNF_CS"/>
</dbReference>
<evidence type="ECO:0000256" key="2">
    <source>
        <dbReference type="ARBA" id="ARBA00008670"/>
    </source>
</evidence>
<accession>H3B7G0</accession>
<reference evidence="8" key="1">
    <citation type="submission" date="2011-08" db="EMBL/GenBank/DDBJ databases">
        <title>The draft genome of Latimeria chalumnae.</title>
        <authorList>
            <person name="Di Palma F."/>
            <person name="Alfoldi J."/>
            <person name="Johnson J."/>
            <person name="Berlin A."/>
            <person name="Gnerre S."/>
            <person name="Jaffe D."/>
            <person name="MacCallum I."/>
            <person name="Young S."/>
            <person name="Walker B.J."/>
            <person name="Lander E."/>
            <person name="Lindblad-Toh K."/>
        </authorList>
    </citation>
    <scope>NUCLEOTIDE SEQUENCE [LARGE SCALE GENOMIC DNA]</scope>
    <source>
        <strain evidence="8">Wild caught</strain>
    </source>
</reference>
<dbReference type="GO" id="GO:0005164">
    <property type="term" value="F:tumor necrosis factor receptor binding"/>
    <property type="evidence" value="ECO:0007669"/>
    <property type="project" value="InterPro"/>
</dbReference>
<evidence type="ECO:0000256" key="5">
    <source>
        <dbReference type="SAM" id="Phobius"/>
    </source>
</evidence>
<dbReference type="HOGENOM" id="CLU_093203_0_0_1"/>
<dbReference type="EMBL" id="AFYH01024701">
    <property type="status" value="NOT_ANNOTATED_CDS"/>
    <property type="molecule type" value="Genomic_DNA"/>
</dbReference>
<protein>
    <submittedName>
        <fullName evidence="7">CD40 ligand</fullName>
    </submittedName>
</protein>
<dbReference type="OMA" id="MTIMASS"/>
<keyword evidence="8" id="KW-1185">Reference proteome</keyword>
<evidence type="ECO:0000256" key="1">
    <source>
        <dbReference type="ARBA" id="ARBA00004370"/>
    </source>
</evidence>
<comment type="subcellular location">
    <subcellularLocation>
        <location evidence="1">Membrane</location>
    </subcellularLocation>
</comment>
<name>H3B7G0_LATCH</name>
<comment type="similarity">
    <text evidence="2">Belongs to the tumor necrosis factor family.</text>
</comment>
<keyword evidence="3" id="KW-0202">Cytokine</keyword>
<dbReference type="GO" id="GO:0006955">
    <property type="term" value="P:immune response"/>
    <property type="evidence" value="ECO:0007669"/>
    <property type="project" value="InterPro"/>
</dbReference>
<dbReference type="Gene3D" id="2.60.120.40">
    <property type="match status" value="1"/>
</dbReference>
<dbReference type="SMART" id="SM00207">
    <property type="entry name" value="TNF"/>
    <property type="match status" value="1"/>
</dbReference>
<dbReference type="GO" id="GO:0005125">
    <property type="term" value="F:cytokine activity"/>
    <property type="evidence" value="ECO:0007669"/>
    <property type="project" value="UniProtKB-KW"/>
</dbReference>
<reference evidence="7" key="2">
    <citation type="submission" date="2025-08" db="UniProtKB">
        <authorList>
            <consortium name="Ensembl"/>
        </authorList>
    </citation>
    <scope>IDENTIFICATION</scope>
</reference>
<dbReference type="PROSITE" id="PS50049">
    <property type="entry name" value="THD_2"/>
    <property type="match status" value="1"/>
</dbReference>
<dbReference type="PANTHER" id="PTHR11471">
    <property type="entry name" value="TUMOR NECROSIS FACTOR FAMILY MEMBER"/>
    <property type="match status" value="1"/>
</dbReference>
<dbReference type="Pfam" id="PF00229">
    <property type="entry name" value="TNF"/>
    <property type="match status" value="1"/>
</dbReference>
<dbReference type="FunCoup" id="H3B7G0">
    <property type="interactions" value="364"/>
</dbReference>
<evidence type="ECO:0000256" key="4">
    <source>
        <dbReference type="ARBA" id="ARBA00023136"/>
    </source>
</evidence>
<proteinExistence type="inferred from homology"/>
<dbReference type="GeneTree" id="ENSGT01130000278318"/>
<dbReference type="GO" id="GO:0005615">
    <property type="term" value="C:extracellular space"/>
    <property type="evidence" value="ECO:0007669"/>
    <property type="project" value="UniProtKB-KW"/>
</dbReference>
<dbReference type="Proteomes" id="UP000008672">
    <property type="component" value="Unassembled WGS sequence"/>
</dbReference>
<dbReference type="PROSITE" id="PS00251">
    <property type="entry name" value="THD_1"/>
    <property type="match status" value="1"/>
</dbReference>
<dbReference type="GO" id="GO:0016020">
    <property type="term" value="C:membrane"/>
    <property type="evidence" value="ECO:0007669"/>
    <property type="project" value="UniProtKB-SubCell"/>
</dbReference>
<dbReference type="GO" id="GO:0005174">
    <property type="term" value="F:CD40 receptor binding"/>
    <property type="evidence" value="ECO:0007669"/>
    <property type="project" value="TreeGrafter"/>
</dbReference>
<dbReference type="InterPro" id="IPR008983">
    <property type="entry name" value="Tumour_necrosis_fac-like_dom"/>
</dbReference>
<feature type="transmembrane region" description="Helical" evidence="5">
    <location>
        <begin position="24"/>
        <end position="48"/>
    </location>
</feature>
<evidence type="ECO:0000256" key="3">
    <source>
        <dbReference type="ARBA" id="ARBA00022514"/>
    </source>
</evidence>
<dbReference type="PANTHER" id="PTHR11471:SF5">
    <property type="entry name" value="CD40 LIGAND"/>
    <property type="match status" value="1"/>
</dbReference>
<sequence length="284" mass="32434">MKEIHNPSIHEPVTTKTSSTMKTFLCFFAAIILGQIVGTGLFCVYLHLRIDKVQDEMNLNEDYVILRRLQKCQTEREMGNSLLNCKTIISRFQKLMPMLSDSGVETEKYDKQKHVPEDKLAKHIPNTSETSHVAAHLLGEKYQQVKTDNLCIKPTKKYVPQVLHWKDKGHNVLTNSLRYENGILKIGSTGLYYVYSQVTYSDTQTNNLEPFVQYIHLKRSTDATVLLKGFNTQNQDSRSKSKLYSIYQGGVFDLIEGDQLFVNVTDTAKVNYDGGATYFGIFKL</sequence>
<dbReference type="eggNOG" id="KOG3656">
    <property type="taxonomic scope" value="Eukaryota"/>
</dbReference>
<evidence type="ECO:0000313" key="8">
    <source>
        <dbReference type="Proteomes" id="UP000008672"/>
    </source>
</evidence>
<evidence type="ECO:0000259" key="6">
    <source>
        <dbReference type="PROSITE" id="PS50049"/>
    </source>
</evidence>
<dbReference type="AlphaFoldDB" id="H3B7G0"/>
<feature type="domain" description="THD" evidence="6">
    <location>
        <begin position="133"/>
        <end position="284"/>
    </location>
</feature>